<dbReference type="InterPro" id="IPR017226">
    <property type="entry name" value="BHMT-like"/>
</dbReference>
<feature type="binding site" evidence="5">
    <location>
        <position position="224"/>
    </location>
    <ligand>
        <name>Zn(2+)</name>
        <dbReference type="ChEBI" id="CHEBI:29105"/>
    </ligand>
</feature>
<protein>
    <submittedName>
        <fullName evidence="7">Homocysteine S-methyltransferase</fullName>
    </submittedName>
</protein>
<dbReference type="PIRSF" id="PIRSF037505">
    <property type="entry name" value="Betaine_HMT"/>
    <property type="match status" value="1"/>
</dbReference>
<evidence type="ECO:0000313" key="8">
    <source>
        <dbReference type="Proteomes" id="UP001499954"/>
    </source>
</evidence>
<organism evidence="7 8">
    <name type="scientific">Agromyces allii</name>
    <dbReference type="NCBI Taxonomy" id="393607"/>
    <lineage>
        <taxon>Bacteria</taxon>
        <taxon>Bacillati</taxon>
        <taxon>Actinomycetota</taxon>
        <taxon>Actinomycetes</taxon>
        <taxon>Micrococcales</taxon>
        <taxon>Microbacteriaceae</taxon>
        <taxon>Agromyces</taxon>
    </lineage>
</organism>
<feature type="binding site" evidence="5">
    <location>
        <position position="287"/>
    </location>
    <ligand>
        <name>Zn(2+)</name>
        <dbReference type="ChEBI" id="CHEBI:29105"/>
    </ligand>
</feature>
<dbReference type="NCBIfam" id="NF007020">
    <property type="entry name" value="PRK09485.1"/>
    <property type="match status" value="1"/>
</dbReference>
<comment type="caution">
    <text evidence="7">The sequence shown here is derived from an EMBL/GenBank/DDBJ whole genome shotgun (WGS) entry which is preliminary data.</text>
</comment>
<evidence type="ECO:0000313" key="7">
    <source>
        <dbReference type="EMBL" id="GAA1944922.1"/>
    </source>
</evidence>
<comment type="cofactor">
    <cofactor evidence="5">
        <name>Zn(2+)</name>
        <dbReference type="ChEBI" id="CHEBI:29105"/>
    </cofactor>
</comment>
<evidence type="ECO:0000256" key="3">
    <source>
        <dbReference type="ARBA" id="ARBA00022723"/>
    </source>
</evidence>
<name>A0ABN2Q5T9_9MICO</name>
<dbReference type="Gene3D" id="3.20.20.330">
    <property type="entry name" value="Homocysteine-binding-like domain"/>
    <property type="match status" value="1"/>
</dbReference>
<evidence type="ECO:0000259" key="6">
    <source>
        <dbReference type="PROSITE" id="PS50970"/>
    </source>
</evidence>
<proteinExistence type="predicted"/>
<feature type="domain" description="Hcy-binding" evidence="6">
    <location>
        <begin position="9"/>
        <end position="302"/>
    </location>
</feature>
<evidence type="ECO:0000256" key="4">
    <source>
        <dbReference type="ARBA" id="ARBA00022833"/>
    </source>
</evidence>
<keyword evidence="8" id="KW-1185">Reference proteome</keyword>
<sequence>MGDGRDSPADALLSALASRPLVVDGGLGTLLTDRGADVAAPLWSAQTLIEQPDAILAAHRDYFAAGADVAVTASYQVSATGFASAGRDAREAGRMLARSVELAARARDEAGRGWVAASVGPYGASLADGSEYRGDDGLSVAELRAWHHDRLRLLADSGADLVAVETIPSLREVEALVLELEGVGICAWIAVTPDGERLRTGEPLADAFGLAAASAQVIAVGVNCCPPEQVLGAVEIARSVTEKPVVAYPNSGETWDAVGRTWHGTPGFDAELVRAWRDAGAGLIGGCCRTGPADIAAIAAALA</sequence>
<reference evidence="7 8" key="1">
    <citation type="journal article" date="2019" name="Int. J. Syst. Evol. Microbiol.">
        <title>The Global Catalogue of Microorganisms (GCM) 10K type strain sequencing project: providing services to taxonomists for standard genome sequencing and annotation.</title>
        <authorList>
            <consortium name="The Broad Institute Genomics Platform"/>
            <consortium name="The Broad Institute Genome Sequencing Center for Infectious Disease"/>
            <person name="Wu L."/>
            <person name="Ma J."/>
        </authorList>
    </citation>
    <scope>NUCLEOTIDE SEQUENCE [LARGE SCALE GENOMIC DNA]</scope>
    <source>
        <strain evidence="7 8">JCM 13584</strain>
    </source>
</reference>
<dbReference type="SUPFAM" id="SSF82282">
    <property type="entry name" value="Homocysteine S-methyltransferase"/>
    <property type="match status" value="1"/>
</dbReference>
<keyword evidence="3 5" id="KW-0479">Metal-binding</keyword>
<dbReference type="InterPro" id="IPR051486">
    <property type="entry name" value="Hcy_S-methyltransferase"/>
</dbReference>
<evidence type="ECO:0000256" key="2">
    <source>
        <dbReference type="ARBA" id="ARBA00022679"/>
    </source>
</evidence>
<dbReference type="Pfam" id="PF02574">
    <property type="entry name" value="S-methyl_trans"/>
    <property type="match status" value="1"/>
</dbReference>
<keyword evidence="2 5" id="KW-0808">Transferase</keyword>
<dbReference type="Proteomes" id="UP001499954">
    <property type="component" value="Unassembled WGS sequence"/>
</dbReference>
<dbReference type="PANTHER" id="PTHR46015">
    <property type="entry name" value="ZGC:172121"/>
    <property type="match status" value="1"/>
</dbReference>
<keyword evidence="1 5" id="KW-0489">Methyltransferase</keyword>
<feature type="binding site" evidence="5">
    <location>
        <position position="288"/>
    </location>
    <ligand>
        <name>Zn(2+)</name>
        <dbReference type="ChEBI" id="CHEBI:29105"/>
    </ligand>
</feature>
<dbReference type="InterPro" id="IPR036589">
    <property type="entry name" value="HCY_dom_sf"/>
</dbReference>
<evidence type="ECO:0000256" key="5">
    <source>
        <dbReference type="PROSITE-ProRule" id="PRU00333"/>
    </source>
</evidence>
<keyword evidence="4 5" id="KW-0862">Zinc</keyword>
<dbReference type="PANTHER" id="PTHR46015:SF1">
    <property type="entry name" value="HOMOCYSTEINE S-METHYLTRANSFERASE-LIKE ISOFORM 1"/>
    <property type="match status" value="1"/>
</dbReference>
<dbReference type="RefSeq" id="WP_246200640.1">
    <property type="nucleotide sequence ID" value="NZ_BAAAMK010000001.1"/>
</dbReference>
<dbReference type="EMBL" id="BAAAMK010000001">
    <property type="protein sequence ID" value="GAA1944922.1"/>
    <property type="molecule type" value="Genomic_DNA"/>
</dbReference>
<gene>
    <name evidence="7" type="primary">mmuM</name>
    <name evidence="7" type="ORF">GCM10009717_09210</name>
</gene>
<accession>A0ABN2Q5T9</accession>
<dbReference type="InterPro" id="IPR003726">
    <property type="entry name" value="HCY_dom"/>
</dbReference>
<dbReference type="PROSITE" id="PS50970">
    <property type="entry name" value="HCY"/>
    <property type="match status" value="1"/>
</dbReference>
<evidence type="ECO:0000256" key="1">
    <source>
        <dbReference type="ARBA" id="ARBA00022603"/>
    </source>
</evidence>